<gene>
    <name evidence="1" type="ORF">PVK06_006958</name>
</gene>
<sequence length="125" mass="14520">MGLPSKFKVPQEVFEGRKDLQPHLMQYNNYINVLGASHAAKCKAFSTTLKGSANDWYLSLPQGSIRSFTQLRIVSGRFRAHRTIMSNRLQNLADLYERAHRFAEAEEIKRSTHSFHRKDRQAKER</sequence>
<dbReference type="Proteomes" id="UP001358586">
    <property type="component" value="Chromosome 3"/>
</dbReference>
<proteinExistence type="predicted"/>
<organism evidence="1 2">
    <name type="scientific">Gossypium arboreum</name>
    <name type="common">Tree cotton</name>
    <name type="synonym">Gossypium nanking</name>
    <dbReference type="NCBI Taxonomy" id="29729"/>
    <lineage>
        <taxon>Eukaryota</taxon>
        <taxon>Viridiplantae</taxon>
        <taxon>Streptophyta</taxon>
        <taxon>Embryophyta</taxon>
        <taxon>Tracheophyta</taxon>
        <taxon>Spermatophyta</taxon>
        <taxon>Magnoliopsida</taxon>
        <taxon>eudicotyledons</taxon>
        <taxon>Gunneridae</taxon>
        <taxon>Pentapetalae</taxon>
        <taxon>rosids</taxon>
        <taxon>malvids</taxon>
        <taxon>Malvales</taxon>
        <taxon>Malvaceae</taxon>
        <taxon>Malvoideae</taxon>
        <taxon>Gossypium</taxon>
    </lineage>
</organism>
<evidence type="ECO:0008006" key="3">
    <source>
        <dbReference type="Google" id="ProtNLM"/>
    </source>
</evidence>
<evidence type="ECO:0000313" key="2">
    <source>
        <dbReference type="Proteomes" id="UP001358586"/>
    </source>
</evidence>
<name>A0ABR0QG02_GOSAR</name>
<dbReference type="PANTHER" id="PTHR33223">
    <property type="entry name" value="CCHC-TYPE DOMAIN-CONTAINING PROTEIN"/>
    <property type="match status" value="1"/>
</dbReference>
<dbReference type="EMBL" id="JARKNE010000003">
    <property type="protein sequence ID" value="KAK5838230.1"/>
    <property type="molecule type" value="Genomic_DNA"/>
</dbReference>
<dbReference type="PANTHER" id="PTHR33223:SF10">
    <property type="entry name" value="AMINOTRANSFERASE-LIKE PLANT MOBILE DOMAIN-CONTAINING PROTEIN"/>
    <property type="match status" value="1"/>
</dbReference>
<reference evidence="1 2" key="1">
    <citation type="submission" date="2023-03" db="EMBL/GenBank/DDBJ databases">
        <title>WGS of Gossypium arboreum.</title>
        <authorList>
            <person name="Yu D."/>
        </authorList>
    </citation>
    <scope>NUCLEOTIDE SEQUENCE [LARGE SCALE GENOMIC DNA]</scope>
    <source>
        <tissue evidence="1">Leaf</tissue>
    </source>
</reference>
<evidence type="ECO:0000313" key="1">
    <source>
        <dbReference type="EMBL" id="KAK5838230.1"/>
    </source>
</evidence>
<protein>
    <recommendedName>
        <fullName evidence="3">Retrotransposon gag domain-containing protein</fullName>
    </recommendedName>
</protein>
<keyword evidence="2" id="KW-1185">Reference proteome</keyword>
<comment type="caution">
    <text evidence="1">The sequence shown here is derived from an EMBL/GenBank/DDBJ whole genome shotgun (WGS) entry which is preliminary data.</text>
</comment>
<accession>A0ABR0QG02</accession>